<dbReference type="PANTHER" id="PTHR42681:SF1">
    <property type="entry name" value="MALONYL-COA-ACYL CARRIER PROTEIN TRANSACYLASE, MITOCHONDRIAL"/>
    <property type="match status" value="1"/>
</dbReference>
<dbReference type="EMBL" id="MKEK01000001">
    <property type="protein sequence ID" value="OEY69833.1"/>
    <property type="molecule type" value="Genomic_DNA"/>
</dbReference>
<dbReference type="Gene3D" id="3.40.366.10">
    <property type="entry name" value="Malonyl-Coenzyme A Acyl Carrier Protein, domain 2"/>
    <property type="match status" value="1"/>
</dbReference>
<protein>
    <recommendedName>
        <fullName evidence="1">[acyl-carrier-protein] S-malonyltransferase</fullName>
        <ecNumber evidence="1">2.3.1.39</ecNumber>
    </recommendedName>
</protein>
<evidence type="ECO:0000256" key="3">
    <source>
        <dbReference type="ARBA" id="ARBA00023315"/>
    </source>
</evidence>
<keyword evidence="6" id="KW-1185">Reference proteome</keyword>
<dbReference type="SUPFAM" id="SSF52151">
    <property type="entry name" value="FabD/lysophospholipase-like"/>
    <property type="match status" value="1"/>
</dbReference>
<dbReference type="Gene3D" id="3.30.70.250">
    <property type="entry name" value="Malonyl-CoA ACP transacylase, ACP-binding"/>
    <property type="match status" value="1"/>
</dbReference>
<accession>A0A1E7Q6X7</accession>
<dbReference type="InterPro" id="IPR050858">
    <property type="entry name" value="Mal-CoA-ACP_Trans/PKS_FabD"/>
</dbReference>
<dbReference type="Proteomes" id="UP000242258">
    <property type="component" value="Unassembled WGS sequence"/>
</dbReference>
<dbReference type="EC" id="2.3.1.39" evidence="1"/>
<evidence type="ECO:0000313" key="5">
    <source>
        <dbReference type="EMBL" id="OEY69833.1"/>
    </source>
</evidence>
<dbReference type="OrthoDB" id="5756162at2"/>
<keyword evidence="3" id="KW-0012">Acyltransferase</keyword>
<dbReference type="PANTHER" id="PTHR42681">
    <property type="entry name" value="MALONYL-COA-ACYL CARRIER PROTEIN TRANSACYLASE, MITOCHONDRIAL"/>
    <property type="match status" value="1"/>
</dbReference>
<gene>
    <name evidence="5" type="ORF">BI198_09870</name>
</gene>
<dbReference type="STRING" id="1628148.BI198_09870"/>
<evidence type="ECO:0000256" key="1">
    <source>
        <dbReference type="ARBA" id="ARBA00013258"/>
    </source>
</evidence>
<comment type="catalytic activity">
    <reaction evidence="4">
        <text>holo-[ACP] + malonyl-CoA = malonyl-[ACP] + CoA</text>
        <dbReference type="Rhea" id="RHEA:41792"/>
        <dbReference type="Rhea" id="RHEA-COMP:9623"/>
        <dbReference type="Rhea" id="RHEA-COMP:9685"/>
        <dbReference type="ChEBI" id="CHEBI:57287"/>
        <dbReference type="ChEBI" id="CHEBI:57384"/>
        <dbReference type="ChEBI" id="CHEBI:64479"/>
        <dbReference type="ChEBI" id="CHEBI:78449"/>
        <dbReference type="EC" id="2.3.1.39"/>
    </reaction>
</comment>
<dbReference type="InterPro" id="IPR016035">
    <property type="entry name" value="Acyl_Trfase/lysoPLipase"/>
</dbReference>
<evidence type="ECO:0000256" key="2">
    <source>
        <dbReference type="ARBA" id="ARBA00022679"/>
    </source>
</evidence>
<dbReference type="InterPro" id="IPR001227">
    <property type="entry name" value="Ac_transferase_dom_sf"/>
</dbReference>
<organism evidence="5 6">
    <name type="scientific">Rheinheimera salexigens</name>
    <dbReference type="NCBI Taxonomy" id="1628148"/>
    <lineage>
        <taxon>Bacteria</taxon>
        <taxon>Pseudomonadati</taxon>
        <taxon>Pseudomonadota</taxon>
        <taxon>Gammaproteobacteria</taxon>
        <taxon>Chromatiales</taxon>
        <taxon>Chromatiaceae</taxon>
        <taxon>Rheinheimera</taxon>
    </lineage>
</organism>
<dbReference type="AlphaFoldDB" id="A0A1E7Q6X7"/>
<proteinExistence type="predicted"/>
<evidence type="ECO:0000313" key="6">
    <source>
        <dbReference type="Proteomes" id="UP000242258"/>
    </source>
</evidence>
<name>A0A1E7Q6X7_9GAMM</name>
<dbReference type="RefSeq" id="WP_070049402.1">
    <property type="nucleotide sequence ID" value="NZ_CBCSDO010000004.1"/>
</dbReference>
<dbReference type="GO" id="GO:0004314">
    <property type="term" value="F:[acyl-carrier-protein] S-malonyltransferase activity"/>
    <property type="evidence" value="ECO:0007669"/>
    <property type="project" value="UniProtKB-EC"/>
</dbReference>
<dbReference type="GO" id="GO:0006633">
    <property type="term" value="P:fatty acid biosynthetic process"/>
    <property type="evidence" value="ECO:0007669"/>
    <property type="project" value="TreeGrafter"/>
</dbReference>
<comment type="caution">
    <text evidence="5">The sequence shown here is derived from an EMBL/GenBank/DDBJ whole genome shotgun (WGS) entry which is preliminary data.</text>
</comment>
<keyword evidence="2" id="KW-0808">Transferase</keyword>
<evidence type="ECO:0000256" key="4">
    <source>
        <dbReference type="ARBA" id="ARBA00048462"/>
    </source>
</evidence>
<reference evidence="6" key="1">
    <citation type="submission" date="2016-09" db="EMBL/GenBank/DDBJ databases">
        <authorList>
            <person name="Wan X."/>
            <person name="Hou S."/>
        </authorList>
    </citation>
    <scope>NUCLEOTIDE SEQUENCE [LARGE SCALE GENOMIC DNA]</scope>
    <source>
        <strain evidence="6">KH87</strain>
    </source>
</reference>
<sequence length="341" mass="37007">MKKTALVVCPGRGTYNRAELGYLAKYAAKQAALISQLDHTRADLNLSTVTELDSEANFSSRIHLKADNAAALIFAAGITDFKAINRDKFELVALTGNSMGWYTALGCADVWSANTAMRIVSSMAQLTANEPGAQFIYPLVDENWQFCTERQQLVNAQIAQHQDELFMSIYYGGYAVLAGTKSAVSAAIAALPPCDDRFPMLLNGHAGFHTSLMQTASASALQQWPAQHFSAPSLPLIDGRGHIWPADVKNPEQLQQYTLQHQVCQSYNFSLALQVAVKEFAPEHIILLGPGGSLGGAVAQSLIDINWQGLSSKQDFVAAQAEAMPYILSMGIDEQRQAVII</sequence>